<keyword evidence="2" id="KW-1185">Reference proteome</keyword>
<gene>
    <name evidence="1" type="ORF">NCGR_LOCUS458</name>
</gene>
<dbReference type="Proteomes" id="UP000604825">
    <property type="component" value="Unassembled WGS sequence"/>
</dbReference>
<sequence>MPDCKCKCGIKAHEGVVSSELEYRYYYGNAYGGPSELWVGRTCNWKDFTGRGELVERLKIHSPLEKESKRWMREEKQMEVRIGTG</sequence>
<dbReference type="PANTHER" id="PTHR48127:SF1">
    <property type="entry name" value="ZINC FINGER GRF-TYPE DOMAIN-CONTAINING PROTEIN"/>
    <property type="match status" value="1"/>
</dbReference>
<organism evidence="1 2">
    <name type="scientific">Miscanthus lutarioriparius</name>
    <dbReference type="NCBI Taxonomy" id="422564"/>
    <lineage>
        <taxon>Eukaryota</taxon>
        <taxon>Viridiplantae</taxon>
        <taxon>Streptophyta</taxon>
        <taxon>Embryophyta</taxon>
        <taxon>Tracheophyta</taxon>
        <taxon>Spermatophyta</taxon>
        <taxon>Magnoliopsida</taxon>
        <taxon>Liliopsida</taxon>
        <taxon>Poales</taxon>
        <taxon>Poaceae</taxon>
        <taxon>PACMAD clade</taxon>
        <taxon>Panicoideae</taxon>
        <taxon>Andropogonodae</taxon>
        <taxon>Andropogoneae</taxon>
        <taxon>Saccharinae</taxon>
        <taxon>Miscanthus</taxon>
    </lineage>
</organism>
<reference evidence="1" key="1">
    <citation type="submission" date="2020-10" db="EMBL/GenBank/DDBJ databases">
        <authorList>
            <person name="Han B."/>
            <person name="Lu T."/>
            <person name="Zhao Q."/>
            <person name="Huang X."/>
            <person name="Zhao Y."/>
        </authorList>
    </citation>
    <scope>NUCLEOTIDE SEQUENCE</scope>
</reference>
<comment type="caution">
    <text evidence="1">The sequence shown here is derived from an EMBL/GenBank/DDBJ whole genome shotgun (WGS) entry which is preliminary data.</text>
</comment>
<proteinExistence type="predicted"/>
<evidence type="ECO:0000313" key="1">
    <source>
        <dbReference type="EMBL" id="CAD6202168.1"/>
    </source>
</evidence>
<protein>
    <submittedName>
        <fullName evidence="1">Uncharacterized protein</fullName>
    </submittedName>
</protein>
<evidence type="ECO:0000313" key="2">
    <source>
        <dbReference type="Proteomes" id="UP000604825"/>
    </source>
</evidence>
<name>A0A811MB89_9POAL</name>
<accession>A0A811MB89</accession>
<dbReference type="EMBL" id="CAJGYO010000001">
    <property type="protein sequence ID" value="CAD6202168.1"/>
    <property type="molecule type" value="Genomic_DNA"/>
</dbReference>
<dbReference type="OrthoDB" id="688405at2759"/>
<dbReference type="PANTHER" id="PTHR48127">
    <property type="entry name" value="GRF-TYPE DOMAIN-CONTAINING PROTEIN"/>
    <property type="match status" value="1"/>
</dbReference>
<dbReference type="AlphaFoldDB" id="A0A811MB89"/>